<gene>
    <name evidence="1" type="ORF">L227DRAFT_654974</name>
</gene>
<sequence>MDPSPWVSFACPLPEELNARTHLCDKFPDLRHRDDFLEEPMGLYSKVLQSETAAKDRKSDLIRSRLVGYFILYAPTLQALEATVNELRSLQHDASKPFNSACYQLGDELLEKFVRPFRDRRCSECVCHYEDTTNLSVAKAVERAPQHAVIARLTALLRDCFRCEVTGAFDRDSVLGNPRVRTYYDNECPNELLWSTNAHHIIPDFDCLHPGLQGRIDETTEYSEAQWKFWERFGHPELRAELAGKIHRLENIITLRSDICEMADDLRLCLKPVHGKNRTYDIVIFGPNPEFYMRVYDCPAQKIHVINTSADIPIPNMKYLDISATCCFIANLSGAIEYKDKSRIISHRIVMDDPSRLSPGHA</sequence>
<evidence type="ECO:0000313" key="1">
    <source>
        <dbReference type="EMBL" id="RPD58292.1"/>
    </source>
</evidence>
<name>A0A5C2S436_9APHY</name>
<dbReference type="EMBL" id="ML122276">
    <property type="protein sequence ID" value="RPD58292.1"/>
    <property type="molecule type" value="Genomic_DNA"/>
</dbReference>
<reference evidence="1" key="1">
    <citation type="journal article" date="2018" name="Genome Biol. Evol.">
        <title>Genomics and development of Lentinus tigrinus, a white-rot wood-decaying mushroom with dimorphic fruiting bodies.</title>
        <authorList>
            <person name="Wu B."/>
            <person name="Xu Z."/>
            <person name="Knudson A."/>
            <person name="Carlson A."/>
            <person name="Chen N."/>
            <person name="Kovaka S."/>
            <person name="LaButti K."/>
            <person name="Lipzen A."/>
            <person name="Pennachio C."/>
            <person name="Riley R."/>
            <person name="Schakwitz W."/>
            <person name="Umezawa K."/>
            <person name="Ohm R.A."/>
            <person name="Grigoriev I.V."/>
            <person name="Nagy L.G."/>
            <person name="Gibbons J."/>
            <person name="Hibbett D."/>
        </authorList>
    </citation>
    <scope>NUCLEOTIDE SEQUENCE [LARGE SCALE GENOMIC DNA]</scope>
    <source>
        <strain evidence="1">ALCF2SS1-6</strain>
    </source>
</reference>
<organism evidence="1 2">
    <name type="scientific">Lentinus tigrinus ALCF2SS1-6</name>
    <dbReference type="NCBI Taxonomy" id="1328759"/>
    <lineage>
        <taxon>Eukaryota</taxon>
        <taxon>Fungi</taxon>
        <taxon>Dikarya</taxon>
        <taxon>Basidiomycota</taxon>
        <taxon>Agaricomycotina</taxon>
        <taxon>Agaricomycetes</taxon>
        <taxon>Polyporales</taxon>
        <taxon>Polyporaceae</taxon>
        <taxon>Lentinus</taxon>
    </lineage>
</organism>
<accession>A0A5C2S436</accession>
<dbReference type="STRING" id="1328759.A0A5C2S436"/>
<evidence type="ECO:0000313" key="2">
    <source>
        <dbReference type="Proteomes" id="UP000313359"/>
    </source>
</evidence>
<evidence type="ECO:0008006" key="3">
    <source>
        <dbReference type="Google" id="ProtNLM"/>
    </source>
</evidence>
<keyword evidence="2" id="KW-1185">Reference proteome</keyword>
<dbReference type="OrthoDB" id="2754221at2759"/>
<dbReference type="AlphaFoldDB" id="A0A5C2S436"/>
<dbReference type="Proteomes" id="UP000313359">
    <property type="component" value="Unassembled WGS sequence"/>
</dbReference>
<protein>
    <recommendedName>
        <fullName evidence="3">HNH nuclease domain-containing protein</fullName>
    </recommendedName>
</protein>
<proteinExistence type="predicted"/>